<dbReference type="Proteomes" id="UP001289374">
    <property type="component" value="Unassembled WGS sequence"/>
</dbReference>
<gene>
    <name evidence="4" type="ORF">Sango_2699500</name>
</gene>
<feature type="region of interest" description="Disordered" evidence="1">
    <location>
        <begin position="185"/>
        <end position="211"/>
    </location>
</feature>
<reference evidence="4" key="1">
    <citation type="submission" date="2020-06" db="EMBL/GenBank/DDBJ databases">
        <authorList>
            <person name="Li T."/>
            <person name="Hu X."/>
            <person name="Zhang T."/>
            <person name="Song X."/>
            <person name="Zhang H."/>
            <person name="Dai N."/>
            <person name="Sheng W."/>
            <person name="Hou X."/>
            <person name="Wei L."/>
        </authorList>
    </citation>
    <scope>NUCLEOTIDE SEQUENCE</scope>
    <source>
        <strain evidence="4">K16</strain>
        <tissue evidence="4">Leaf</tissue>
    </source>
</reference>
<sequence>MSIKILEGDEGIIELLRDYKGYNVISIYIEEKSGPLLSIDASGNILNFDEHVPLLQYSVGDAGDEEGIGAQNEGVGVEEGIQEGAVGENESVGVENEAAGTEAVEGEEVGDVTGEFQTGFEGDVGTGVENEVQNDESESNSNSSLVSDCPSWMLEDLEGPWDDDIFTNRPENYTRTMLKTLRSLMRERRKKRKQEQQNKKGEGSSRANEQWFSDCEDEELKSVRGSDDEGDGCTVWDERMDMGRVDLAVGMKFETRAKFRDVMRDWAVRRGWDLKLVKNEKHLILATCKNECNWKLRASSVMKSTTFQIKSIKGKHTCAHKVENKQANYKYIGKRLESFVRDNPNESLQSLKNKVRRELQIEVSNYKVYRAKKYALELIRGDVKEQYARLYDYCHTVVKHNPASSLIMKLNKEVNPPVLQRMYFCLKGMRDGFIEECRPLIGLDGCFLKGLFKGQLLAAIGRDPNDNIYPIAVAYVEVEKYDSWEWFLNFLLRDIGSHNERGWAFISDRQKGLLEAIAELAPGAEHRFCLRHMLKMEDFIDECFKKEVYLKVYSHMIHPVPGMHDFEDSKMGRVEPPDNQDQHRQGSSTSHGASGSRRSSTPPLPPFHENETIQSEVPPVFSQPSQDSQPQVPAQPHVQVQPQVPIQPQVPSYDPPPQTAPRNPFKSSRTAPDETTTRGFNVHKPSYEQAIHSKKTTQQSVQQQHPQSSGLHQQPKALRKQKKPISLSSKLLKRQQQDALDQSSQFKRKCCAERNPSISSLIKGLAKSYKPQQTKKNDGNASGTSNPTRNV</sequence>
<feature type="domain" description="MULE transposase" evidence="3">
    <location>
        <begin position="441"/>
        <end position="535"/>
    </location>
</feature>
<dbReference type="PANTHER" id="PTHR31973">
    <property type="entry name" value="POLYPROTEIN, PUTATIVE-RELATED"/>
    <property type="match status" value="1"/>
</dbReference>
<comment type="caution">
    <text evidence="4">The sequence shown here is derived from an EMBL/GenBank/DDBJ whole genome shotgun (WGS) entry which is preliminary data.</text>
</comment>
<reference evidence="4" key="2">
    <citation type="journal article" date="2024" name="Plant">
        <title>Genomic evolution and insights into agronomic trait innovations of Sesamum species.</title>
        <authorList>
            <person name="Miao H."/>
            <person name="Wang L."/>
            <person name="Qu L."/>
            <person name="Liu H."/>
            <person name="Sun Y."/>
            <person name="Le M."/>
            <person name="Wang Q."/>
            <person name="Wei S."/>
            <person name="Zheng Y."/>
            <person name="Lin W."/>
            <person name="Duan Y."/>
            <person name="Cao H."/>
            <person name="Xiong S."/>
            <person name="Wang X."/>
            <person name="Wei L."/>
            <person name="Li C."/>
            <person name="Ma Q."/>
            <person name="Ju M."/>
            <person name="Zhao R."/>
            <person name="Li G."/>
            <person name="Mu C."/>
            <person name="Tian Q."/>
            <person name="Mei H."/>
            <person name="Zhang T."/>
            <person name="Gao T."/>
            <person name="Zhang H."/>
        </authorList>
    </citation>
    <scope>NUCLEOTIDE SEQUENCE</scope>
    <source>
        <strain evidence="4">K16</strain>
    </source>
</reference>
<feature type="compositionally biased region" description="Basic and acidic residues" evidence="1">
    <location>
        <begin position="194"/>
        <end position="203"/>
    </location>
</feature>
<dbReference type="InterPro" id="IPR018289">
    <property type="entry name" value="MULE_transposase_dom"/>
</dbReference>
<feature type="compositionally biased region" description="Low complexity" evidence="1">
    <location>
        <begin position="696"/>
        <end position="709"/>
    </location>
</feature>
<evidence type="ECO:0000313" key="5">
    <source>
        <dbReference type="Proteomes" id="UP001289374"/>
    </source>
</evidence>
<evidence type="ECO:0000256" key="1">
    <source>
        <dbReference type="SAM" id="MobiDB-lite"/>
    </source>
</evidence>
<feature type="region of interest" description="Disordered" evidence="1">
    <location>
        <begin position="564"/>
        <end position="791"/>
    </location>
</feature>
<dbReference type="PANTHER" id="PTHR31973:SF187">
    <property type="entry name" value="MUTATOR TRANSPOSASE MUDRA PROTEIN"/>
    <property type="match status" value="1"/>
</dbReference>
<feature type="compositionally biased region" description="Polar residues" evidence="1">
    <location>
        <begin position="585"/>
        <end position="601"/>
    </location>
</feature>
<feature type="compositionally biased region" description="Basic and acidic residues" evidence="1">
    <location>
        <begin position="564"/>
        <end position="584"/>
    </location>
</feature>
<keyword evidence="5" id="KW-1185">Reference proteome</keyword>
<dbReference type="EMBL" id="JACGWL010000016">
    <property type="protein sequence ID" value="KAK4385755.1"/>
    <property type="molecule type" value="Genomic_DNA"/>
</dbReference>
<name>A0AAE1W2R4_9LAMI</name>
<organism evidence="4 5">
    <name type="scientific">Sesamum angolense</name>
    <dbReference type="NCBI Taxonomy" id="2727404"/>
    <lineage>
        <taxon>Eukaryota</taxon>
        <taxon>Viridiplantae</taxon>
        <taxon>Streptophyta</taxon>
        <taxon>Embryophyta</taxon>
        <taxon>Tracheophyta</taxon>
        <taxon>Spermatophyta</taxon>
        <taxon>Magnoliopsida</taxon>
        <taxon>eudicotyledons</taxon>
        <taxon>Gunneridae</taxon>
        <taxon>Pentapetalae</taxon>
        <taxon>asterids</taxon>
        <taxon>lamiids</taxon>
        <taxon>Lamiales</taxon>
        <taxon>Pedaliaceae</taxon>
        <taxon>Sesamum</taxon>
    </lineage>
</organism>
<evidence type="ECO:0000313" key="4">
    <source>
        <dbReference type="EMBL" id="KAK4385755.1"/>
    </source>
</evidence>
<evidence type="ECO:0000259" key="3">
    <source>
        <dbReference type="Pfam" id="PF10551"/>
    </source>
</evidence>
<dbReference type="Pfam" id="PF03108">
    <property type="entry name" value="DBD_Tnp_Mut"/>
    <property type="match status" value="1"/>
</dbReference>
<proteinExistence type="predicted"/>
<dbReference type="InterPro" id="IPR004332">
    <property type="entry name" value="Transposase_MuDR"/>
</dbReference>
<dbReference type="AlphaFoldDB" id="A0AAE1W2R4"/>
<feature type="compositionally biased region" description="Polar residues" evidence="1">
    <location>
        <begin position="770"/>
        <end position="791"/>
    </location>
</feature>
<dbReference type="Pfam" id="PF10551">
    <property type="entry name" value="MULE"/>
    <property type="match status" value="1"/>
</dbReference>
<protein>
    <submittedName>
        <fullName evidence="4">Uncharacterized protein</fullName>
    </submittedName>
</protein>
<feature type="compositionally biased region" description="Low complexity" evidence="1">
    <location>
        <begin position="617"/>
        <end position="651"/>
    </location>
</feature>
<feature type="domain" description="Transposase MuDR plant" evidence="2">
    <location>
        <begin position="246"/>
        <end position="309"/>
    </location>
</feature>
<accession>A0AAE1W2R4</accession>
<evidence type="ECO:0000259" key="2">
    <source>
        <dbReference type="Pfam" id="PF03108"/>
    </source>
</evidence>
<feature type="region of interest" description="Disordered" evidence="1">
    <location>
        <begin position="119"/>
        <end position="148"/>
    </location>
</feature>